<dbReference type="SUPFAM" id="SSF53300">
    <property type="entry name" value="vWA-like"/>
    <property type="match status" value="1"/>
</dbReference>
<organism evidence="3 4">
    <name type="scientific">Fusarium euwallaceae</name>
    <dbReference type="NCBI Taxonomy" id="1147111"/>
    <lineage>
        <taxon>Eukaryota</taxon>
        <taxon>Fungi</taxon>
        <taxon>Dikarya</taxon>
        <taxon>Ascomycota</taxon>
        <taxon>Pezizomycotina</taxon>
        <taxon>Sordariomycetes</taxon>
        <taxon>Hypocreomycetidae</taxon>
        <taxon>Hypocreales</taxon>
        <taxon>Nectriaceae</taxon>
        <taxon>Fusarium</taxon>
        <taxon>Fusarium solani species complex</taxon>
    </lineage>
</organism>
<feature type="compositionally biased region" description="Polar residues" evidence="1">
    <location>
        <begin position="356"/>
        <end position="372"/>
    </location>
</feature>
<comment type="caution">
    <text evidence="3">The sequence shown here is derived from an EMBL/GenBank/DDBJ whole genome shotgun (WGS) entry which is preliminary data.</text>
</comment>
<accession>A0A430LYK5</accession>
<reference evidence="3 4" key="1">
    <citation type="submission" date="2017-06" db="EMBL/GenBank/DDBJ databases">
        <title>Comparative genomic analysis of Ambrosia Fusariam Clade fungi.</title>
        <authorList>
            <person name="Stajich J.E."/>
            <person name="Carrillo J."/>
            <person name="Kijimoto T."/>
            <person name="Eskalen A."/>
            <person name="O'Donnell K."/>
            <person name="Kasson M."/>
        </authorList>
    </citation>
    <scope>NUCLEOTIDE SEQUENCE [LARGE SCALE GENOMIC DNA]</scope>
    <source>
        <strain evidence="3 4">UCR1854</strain>
    </source>
</reference>
<dbReference type="InterPro" id="IPR000719">
    <property type="entry name" value="Prot_kinase_dom"/>
</dbReference>
<protein>
    <recommendedName>
        <fullName evidence="2">Protein kinase domain-containing protein</fullName>
    </recommendedName>
</protein>
<sequence>MTDPDTPVVFKIFRGPDVADLYKAEARVYKMLAEKEEAKGNFTKYYGSFYFEQTDTWIIVLEYATMGSVLDFFKDTSPPVTPNDFKLLWKAMLRLVTGLYALHNLDRPPIAGESINGFMEGIHQDIQPANILVFPHPENSIPKGKTRFNVRFKLADFGLAEVRRVSKSGEILNIKNEGNRMYSAPECYANYKVQSEIRPKVTASIDVWALGAIYSDVLVWSLTEETGREDYCTTRKEAIAKLKSIKERGFEACFHDGTQVLDAVKEYHAAVLKYKRGSDHISPRISEFILKEMLRVSTSRTTTDTLLSRVGELIQELESELDVESSQNPPISVRGPMSRVGKDGMMNNHDERRSSQPRPATPQTNPPVSIQTDPVVTPPTNPPAANETNPPVTNPTDSSVTKYRAVDQTVINRPAAGQAPVEKMYDMLGKKRSKTRSIGRALDMFRGEHFEGSIETPEMVTARREIKVKGGRDQIFLVDNFDSMRQWMGEIAITARVISYVTKVADNDGMDLIFASEPTKSRNHSKSTAVESAIRKMKFAHGKCNMKNCLLKIIKGIFKDGKNSIKPTSIYVYTDGNWDDADEVKAVIKKSIRHLVNAEEDPSTLMFQFIRFGDDKDGTECLRQLDDKCKEQHPLGEYDIVDTKPWYDEVEAIVIGSILKSNDK</sequence>
<dbReference type="GO" id="GO:0005524">
    <property type="term" value="F:ATP binding"/>
    <property type="evidence" value="ECO:0007669"/>
    <property type="project" value="InterPro"/>
</dbReference>
<dbReference type="GO" id="GO:0004672">
    <property type="term" value="F:protein kinase activity"/>
    <property type="evidence" value="ECO:0007669"/>
    <property type="project" value="InterPro"/>
</dbReference>
<dbReference type="PANTHER" id="PTHR34706">
    <property type="entry name" value="SLR1338 PROTEIN"/>
    <property type="match status" value="1"/>
</dbReference>
<feature type="compositionally biased region" description="Low complexity" evidence="1">
    <location>
        <begin position="383"/>
        <end position="396"/>
    </location>
</feature>
<dbReference type="Pfam" id="PF00069">
    <property type="entry name" value="Pkinase"/>
    <property type="match status" value="1"/>
</dbReference>
<evidence type="ECO:0000256" key="1">
    <source>
        <dbReference type="SAM" id="MobiDB-lite"/>
    </source>
</evidence>
<feature type="domain" description="Protein kinase" evidence="2">
    <location>
        <begin position="1"/>
        <end position="314"/>
    </location>
</feature>
<name>A0A430LYK5_9HYPO</name>
<dbReference type="PANTHER" id="PTHR34706:SF1">
    <property type="entry name" value="VWFA DOMAIN-CONTAINING PROTEIN"/>
    <property type="match status" value="1"/>
</dbReference>
<dbReference type="InterPro" id="IPR011009">
    <property type="entry name" value="Kinase-like_dom_sf"/>
</dbReference>
<dbReference type="AlphaFoldDB" id="A0A430LYK5"/>
<dbReference type="Proteomes" id="UP000287124">
    <property type="component" value="Unassembled WGS sequence"/>
</dbReference>
<dbReference type="SUPFAM" id="SSF56112">
    <property type="entry name" value="Protein kinase-like (PK-like)"/>
    <property type="match status" value="1"/>
</dbReference>
<dbReference type="EMBL" id="MIKF01000052">
    <property type="protein sequence ID" value="RTE80701.1"/>
    <property type="molecule type" value="Genomic_DNA"/>
</dbReference>
<keyword evidence="4" id="KW-1185">Reference proteome</keyword>
<proteinExistence type="predicted"/>
<evidence type="ECO:0000313" key="3">
    <source>
        <dbReference type="EMBL" id="RTE80701.1"/>
    </source>
</evidence>
<dbReference type="Gene3D" id="1.10.510.10">
    <property type="entry name" value="Transferase(Phosphotransferase) domain 1"/>
    <property type="match status" value="1"/>
</dbReference>
<evidence type="ECO:0000313" key="4">
    <source>
        <dbReference type="Proteomes" id="UP000287124"/>
    </source>
</evidence>
<dbReference type="PROSITE" id="PS50011">
    <property type="entry name" value="PROTEIN_KINASE_DOM"/>
    <property type="match status" value="1"/>
</dbReference>
<gene>
    <name evidence="3" type="ORF">BHE90_004790</name>
</gene>
<dbReference type="SMART" id="SM00220">
    <property type="entry name" value="S_TKc"/>
    <property type="match status" value="1"/>
</dbReference>
<dbReference type="Gene3D" id="3.40.50.410">
    <property type="entry name" value="von Willebrand factor, type A domain"/>
    <property type="match status" value="1"/>
</dbReference>
<dbReference type="InterPro" id="IPR036465">
    <property type="entry name" value="vWFA_dom_sf"/>
</dbReference>
<evidence type="ECO:0000259" key="2">
    <source>
        <dbReference type="PROSITE" id="PS50011"/>
    </source>
</evidence>
<feature type="region of interest" description="Disordered" evidence="1">
    <location>
        <begin position="319"/>
        <end position="399"/>
    </location>
</feature>